<gene>
    <name evidence="5" type="ORF">SCARR_02290</name>
</gene>
<feature type="domain" description="GS catalytic" evidence="4">
    <location>
        <begin position="161"/>
        <end position="596"/>
    </location>
</feature>
<dbReference type="AlphaFoldDB" id="A0A6C2UJT9"/>
<dbReference type="PROSITE" id="PS51986">
    <property type="entry name" value="GS_BETA_GRASP"/>
    <property type="match status" value="1"/>
</dbReference>
<dbReference type="GO" id="GO:0006542">
    <property type="term" value="P:glutamine biosynthetic process"/>
    <property type="evidence" value="ECO:0007669"/>
    <property type="project" value="InterPro"/>
</dbReference>
<dbReference type="SMART" id="SM01230">
    <property type="entry name" value="Gln-synt_C"/>
    <property type="match status" value="1"/>
</dbReference>
<dbReference type="InterPro" id="IPR052725">
    <property type="entry name" value="GS_Type-3"/>
</dbReference>
<dbReference type="InterPro" id="IPR027303">
    <property type="entry name" value="Gln_synth_gly_rich_site"/>
</dbReference>
<evidence type="ECO:0000256" key="2">
    <source>
        <dbReference type="RuleBase" id="RU000384"/>
    </source>
</evidence>
<dbReference type="Gene3D" id="1.20.120.1560">
    <property type="match status" value="1"/>
</dbReference>
<sequence length="677" mass="72843">MKNTIEGFGELVFGLPVMEQRLSAPTFASLKKTIGTGSSLEASVADEVAEAMMVWAMEKGATHYTHWFQPLTGSTAEKHDSFIFPDFKGGVITGFSGSELIQGEPDASSFPSGGLRATFEARGYTGWDPSSPAFIKYDSVNAATLCIPTVFCGYNGEALDKKTPLLRSMKVLSDQTIRLGKLFGIDCGDTMAQATLGGEQEYFLIDLDLVAERPDILRTGRTLFGKGASKHQQLDDHYFGAIKPRVAAFMGELDAVLWQYAVPAKTRHNEVCPGQFELAPVFETLNIAVDHNMIIMEVLAVTAEKHGFACLLHEKPFAAVNGSGKHNNWSISGPDGKNWLKPGDNPHENAKFMTIVVALMKAVDTHADLLRASVATAGNDHRLGANEAPPAVVSVFLGEQLTDIVEQIEAGGADSSKDGGHIHLGVDLLPNLPRGNTDRNRTSPFAFVGNRFEFRAVGSNQSPAGANIVLNTIVAEAFDYICTEVETAVAGGKEFNAALQDVLAAVIKEHKRILFNGDGYTDEWLEEAAKRGLPNLVTTEDALPALQTQKAKDLFAKYNVLTNEELESRFNIYEETYETLIGIEAATALDIARTMIVPAAVTAITEYSVVPAAAGICAEMSSLTEAAIAGIAKLDAAEKPADQIAAMNELRASVDALEAIVPADLWPMPSYAELLLV</sequence>
<dbReference type="Pfam" id="PF18318">
    <property type="entry name" value="Gln-synt_C-ter"/>
    <property type="match status" value="1"/>
</dbReference>
<reference evidence="5 6" key="1">
    <citation type="submission" date="2019-04" db="EMBL/GenBank/DDBJ databases">
        <authorList>
            <person name="Van Vliet M D."/>
        </authorList>
    </citation>
    <scope>NUCLEOTIDE SEQUENCE [LARGE SCALE GENOMIC DNA]</scope>
    <source>
        <strain evidence="5 6">F21</strain>
    </source>
</reference>
<feature type="domain" description="GS beta-grasp" evidence="3">
    <location>
        <begin position="62"/>
        <end position="156"/>
    </location>
</feature>
<dbReference type="EMBL" id="CAAHFH010000001">
    <property type="protein sequence ID" value="VGO20229.1"/>
    <property type="molecule type" value="Genomic_DNA"/>
</dbReference>
<dbReference type="Proteomes" id="UP000346198">
    <property type="component" value="Unassembled WGS sequence"/>
</dbReference>
<evidence type="ECO:0000256" key="1">
    <source>
        <dbReference type="PROSITE-ProRule" id="PRU01330"/>
    </source>
</evidence>
<dbReference type="PANTHER" id="PTHR42974:SF1">
    <property type="entry name" value="TYPE-3 GLUTAMINE SYNTHETASE"/>
    <property type="match status" value="1"/>
</dbReference>
<keyword evidence="6" id="KW-1185">Reference proteome</keyword>
<evidence type="ECO:0000259" key="3">
    <source>
        <dbReference type="PROSITE" id="PS51986"/>
    </source>
</evidence>
<evidence type="ECO:0000313" key="6">
    <source>
        <dbReference type="Proteomes" id="UP000346198"/>
    </source>
</evidence>
<organism evidence="5 6">
    <name type="scientific">Pontiella sulfatireligans</name>
    <dbReference type="NCBI Taxonomy" id="2750658"/>
    <lineage>
        <taxon>Bacteria</taxon>
        <taxon>Pseudomonadati</taxon>
        <taxon>Kiritimatiellota</taxon>
        <taxon>Kiritimatiellia</taxon>
        <taxon>Kiritimatiellales</taxon>
        <taxon>Pontiellaceae</taxon>
        <taxon>Pontiella</taxon>
    </lineage>
</organism>
<evidence type="ECO:0000313" key="5">
    <source>
        <dbReference type="EMBL" id="VGO20229.1"/>
    </source>
</evidence>
<comment type="similarity">
    <text evidence="1 2">Belongs to the glutamine synthetase family.</text>
</comment>
<dbReference type="InterPro" id="IPR022147">
    <property type="entry name" value="GSIII_N"/>
</dbReference>
<dbReference type="GO" id="GO:0004356">
    <property type="term" value="F:glutamine synthetase activity"/>
    <property type="evidence" value="ECO:0007669"/>
    <property type="project" value="InterPro"/>
</dbReference>
<dbReference type="InterPro" id="IPR040577">
    <property type="entry name" value="Gln-synt_C"/>
</dbReference>
<protein>
    <submittedName>
        <fullName evidence="5">Uncharacterized protein</fullName>
    </submittedName>
</protein>
<dbReference type="InterPro" id="IPR008146">
    <property type="entry name" value="Gln_synth_cat_dom"/>
</dbReference>
<dbReference type="Pfam" id="PF12437">
    <property type="entry name" value="GSIII_N"/>
    <property type="match status" value="1"/>
</dbReference>
<evidence type="ECO:0000259" key="4">
    <source>
        <dbReference type="PROSITE" id="PS51987"/>
    </source>
</evidence>
<dbReference type="PANTHER" id="PTHR42974">
    <property type="entry name" value="GLUTAMINE SYNTHETASE"/>
    <property type="match status" value="1"/>
</dbReference>
<dbReference type="Pfam" id="PF00120">
    <property type="entry name" value="Gln-synt_C"/>
    <property type="match status" value="1"/>
</dbReference>
<dbReference type="RefSeq" id="WP_222846266.1">
    <property type="nucleotide sequence ID" value="NZ_CAAHFH010000001.1"/>
</dbReference>
<dbReference type="InterPro" id="IPR014746">
    <property type="entry name" value="Gln_synth/guanido_kin_cat_dom"/>
</dbReference>
<proteinExistence type="inferred from homology"/>
<dbReference type="InterPro" id="IPR008147">
    <property type="entry name" value="Gln_synt_N"/>
</dbReference>
<dbReference type="Gene3D" id="3.30.590.10">
    <property type="entry name" value="Glutamine synthetase/guanido kinase, catalytic domain"/>
    <property type="match status" value="1"/>
</dbReference>
<name>A0A6C2UJT9_9BACT</name>
<dbReference type="SUPFAM" id="SSF55931">
    <property type="entry name" value="Glutamine synthetase/guanido kinase"/>
    <property type="match status" value="1"/>
</dbReference>
<accession>A0A6C2UJT9</accession>
<dbReference type="PROSITE" id="PS00181">
    <property type="entry name" value="GLNA_ATP"/>
    <property type="match status" value="1"/>
</dbReference>
<dbReference type="PROSITE" id="PS51987">
    <property type="entry name" value="GS_CATALYTIC"/>
    <property type="match status" value="1"/>
</dbReference>